<comment type="subcellular location">
    <subcellularLocation>
        <location evidence="1">Membrane</location>
        <topology evidence="1">Multi-pass membrane protein</topology>
    </subcellularLocation>
</comment>
<dbReference type="InterPro" id="IPR035965">
    <property type="entry name" value="PAS-like_dom_sf"/>
</dbReference>
<dbReference type="PROSITE" id="PS50112">
    <property type="entry name" value="PAS"/>
    <property type="match status" value="1"/>
</dbReference>
<evidence type="ECO:0000256" key="3">
    <source>
        <dbReference type="ARBA" id="ARBA00022553"/>
    </source>
</evidence>
<accession>A0A2H9TBY0</accession>
<keyword evidence="9 12" id="KW-1133">Transmembrane helix</keyword>
<evidence type="ECO:0000256" key="12">
    <source>
        <dbReference type="SAM" id="Phobius"/>
    </source>
</evidence>
<evidence type="ECO:0000256" key="6">
    <source>
        <dbReference type="ARBA" id="ARBA00022741"/>
    </source>
</evidence>
<dbReference type="InterPro" id="IPR013767">
    <property type="entry name" value="PAS_fold"/>
</dbReference>
<evidence type="ECO:0000259" key="13">
    <source>
        <dbReference type="PROSITE" id="PS50109"/>
    </source>
</evidence>
<dbReference type="Pfam" id="PF02518">
    <property type="entry name" value="HATPase_c"/>
    <property type="match status" value="1"/>
</dbReference>
<feature type="transmembrane region" description="Helical" evidence="12">
    <location>
        <begin position="152"/>
        <end position="170"/>
    </location>
</feature>
<proteinExistence type="inferred from homology"/>
<dbReference type="Gene3D" id="1.20.1730.10">
    <property type="entry name" value="Sodium/glucose cotransporter"/>
    <property type="match status" value="1"/>
</dbReference>
<keyword evidence="5 12" id="KW-0812">Transmembrane</keyword>
<dbReference type="GO" id="GO:0022857">
    <property type="term" value="F:transmembrane transporter activity"/>
    <property type="evidence" value="ECO:0007669"/>
    <property type="project" value="InterPro"/>
</dbReference>
<organism evidence="15">
    <name type="scientific">invertebrate metagenome</name>
    <dbReference type="NCBI Taxonomy" id="1711999"/>
    <lineage>
        <taxon>unclassified sequences</taxon>
        <taxon>metagenomes</taxon>
        <taxon>organismal metagenomes</taxon>
    </lineage>
</organism>
<evidence type="ECO:0000256" key="4">
    <source>
        <dbReference type="ARBA" id="ARBA00022679"/>
    </source>
</evidence>
<dbReference type="InterPro" id="IPR036890">
    <property type="entry name" value="HATPase_C_sf"/>
</dbReference>
<comment type="similarity">
    <text evidence="2">Belongs to the sodium:solute symporter (SSF) (TC 2.A.21) family.</text>
</comment>
<feature type="transmembrane region" description="Helical" evidence="12">
    <location>
        <begin position="111"/>
        <end position="132"/>
    </location>
</feature>
<dbReference type="InterPro" id="IPR036097">
    <property type="entry name" value="HisK_dim/P_sf"/>
</dbReference>
<evidence type="ECO:0000256" key="11">
    <source>
        <dbReference type="ARBA" id="ARBA00023136"/>
    </source>
</evidence>
<feature type="transmembrane region" description="Helical" evidence="12">
    <location>
        <begin position="191"/>
        <end position="212"/>
    </location>
</feature>
<dbReference type="Gene3D" id="1.10.287.130">
    <property type="match status" value="1"/>
</dbReference>
<feature type="domain" description="PAS" evidence="14">
    <location>
        <begin position="629"/>
        <end position="673"/>
    </location>
</feature>
<dbReference type="SMART" id="SM00388">
    <property type="entry name" value="HisKA"/>
    <property type="match status" value="1"/>
</dbReference>
<dbReference type="GO" id="GO:0005524">
    <property type="term" value="F:ATP binding"/>
    <property type="evidence" value="ECO:0007669"/>
    <property type="project" value="UniProtKB-KW"/>
</dbReference>
<evidence type="ECO:0000313" key="15">
    <source>
        <dbReference type="EMBL" id="PJE80752.1"/>
    </source>
</evidence>
<evidence type="ECO:0000256" key="7">
    <source>
        <dbReference type="ARBA" id="ARBA00022777"/>
    </source>
</evidence>
<dbReference type="EC" id="2.7.13.3" evidence="15"/>
<keyword evidence="7 15" id="KW-0418">Kinase</keyword>
<dbReference type="InterPro" id="IPR003661">
    <property type="entry name" value="HisK_dim/P_dom"/>
</dbReference>
<dbReference type="SUPFAM" id="SSF47384">
    <property type="entry name" value="Homodimeric domain of signal transducing histidine kinase"/>
    <property type="match status" value="1"/>
</dbReference>
<dbReference type="Gene3D" id="3.30.450.20">
    <property type="entry name" value="PAS domain"/>
    <property type="match status" value="1"/>
</dbReference>
<dbReference type="EMBL" id="NSIT01000006">
    <property type="protein sequence ID" value="PJE80752.1"/>
    <property type="molecule type" value="Genomic_DNA"/>
</dbReference>
<dbReference type="SUPFAM" id="SSF55874">
    <property type="entry name" value="ATPase domain of HSP90 chaperone/DNA topoisomerase II/histidine kinase"/>
    <property type="match status" value="1"/>
</dbReference>
<comment type="caution">
    <text evidence="15">The sequence shown here is derived from an EMBL/GenBank/DDBJ whole genome shotgun (WGS) entry which is preliminary data.</text>
</comment>
<dbReference type="InterPro" id="IPR001734">
    <property type="entry name" value="Na/solute_symporter"/>
</dbReference>
<feature type="transmembrane region" description="Helical" evidence="12">
    <location>
        <begin position="430"/>
        <end position="452"/>
    </location>
</feature>
<keyword evidence="6" id="KW-0547">Nucleotide-binding</keyword>
<dbReference type="Pfam" id="PF00512">
    <property type="entry name" value="HisKA"/>
    <property type="match status" value="1"/>
</dbReference>
<feature type="transmembrane region" description="Helical" evidence="12">
    <location>
        <begin position="321"/>
        <end position="352"/>
    </location>
</feature>
<reference evidence="15" key="1">
    <citation type="journal article" date="2017" name="Appl. Environ. Microbiol.">
        <title>Molecular characterization of an Endozoicomonas-like organism causing infection in king scallop Pecten maximus L.</title>
        <authorList>
            <person name="Cano I."/>
            <person name="van Aerle R."/>
            <person name="Ross S."/>
            <person name="Verner-Jeffreys D.W."/>
            <person name="Paley R.K."/>
            <person name="Rimmer G."/>
            <person name="Ryder D."/>
            <person name="Hooper P."/>
            <person name="Stone D."/>
            <person name="Feist S.W."/>
        </authorList>
    </citation>
    <scope>NUCLEOTIDE SEQUENCE</scope>
</reference>
<keyword evidence="8" id="KW-0067">ATP-binding</keyword>
<dbReference type="SMART" id="SM00387">
    <property type="entry name" value="HATPase_c"/>
    <property type="match status" value="1"/>
</dbReference>
<dbReference type="InterPro" id="IPR005467">
    <property type="entry name" value="His_kinase_dom"/>
</dbReference>
<evidence type="ECO:0000259" key="14">
    <source>
        <dbReference type="PROSITE" id="PS50112"/>
    </source>
</evidence>
<dbReference type="PROSITE" id="PS50109">
    <property type="entry name" value="HIS_KIN"/>
    <property type="match status" value="1"/>
</dbReference>
<feature type="domain" description="Histidine kinase" evidence="13">
    <location>
        <begin position="762"/>
        <end position="978"/>
    </location>
</feature>
<feature type="transmembrane region" description="Helical" evidence="12">
    <location>
        <begin position="272"/>
        <end position="295"/>
    </location>
</feature>
<dbReference type="AlphaFoldDB" id="A0A2H9TBY0"/>
<dbReference type="PANTHER" id="PTHR43065">
    <property type="entry name" value="SENSOR HISTIDINE KINASE"/>
    <property type="match status" value="1"/>
</dbReference>
<dbReference type="InterPro" id="IPR000014">
    <property type="entry name" value="PAS"/>
</dbReference>
<dbReference type="GO" id="GO:0000155">
    <property type="term" value="F:phosphorelay sensor kinase activity"/>
    <property type="evidence" value="ECO:0007669"/>
    <property type="project" value="InterPro"/>
</dbReference>
<dbReference type="GO" id="GO:0016020">
    <property type="term" value="C:membrane"/>
    <property type="evidence" value="ECO:0007669"/>
    <property type="project" value="UniProtKB-SubCell"/>
</dbReference>
<gene>
    <name evidence="15" type="primary">kinA</name>
    <name evidence="15" type="ORF">CI610_00240</name>
</gene>
<dbReference type="Gene3D" id="3.30.565.10">
    <property type="entry name" value="Histidine kinase-like ATPase, C-terminal domain"/>
    <property type="match status" value="1"/>
</dbReference>
<keyword evidence="11 12" id="KW-0472">Membrane</keyword>
<dbReference type="InterPro" id="IPR004358">
    <property type="entry name" value="Sig_transdc_His_kin-like_C"/>
</dbReference>
<feature type="transmembrane region" description="Helical" evidence="12">
    <location>
        <begin position="6"/>
        <end position="26"/>
    </location>
</feature>
<evidence type="ECO:0000256" key="2">
    <source>
        <dbReference type="ARBA" id="ARBA00006434"/>
    </source>
</evidence>
<feature type="transmembrane region" description="Helical" evidence="12">
    <location>
        <begin position="242"/>
        <end position="260"/>
    </location>
</feature>
<feature type="transmembrane region" description="Helical" evidence="12">
    <location>
        <begin position="67"/>
        <end position="90"/>
    </location>
</feature>
<evidence type="ECO:0000256" key="5">
    <source>
        <dbReference type="ARBA" id="ARBA00022692"/>
    </source>
</evidence>
<dbReference type="CDD" id="cd00082">
    <property type="entry name" value="HisKA"/>
    <property type="match status" value="1"/>
</dbReference>
<dbReference type="SUPFAM" id="SSF55785">
    <property type="entry name" value="PYP-like sensor domain (PAS domain)"/>
    <property type="match status" value="1"/>
</dbReference>
<protein>
    <submittedName>
        <fullName evidence="15">Sporulation kinase A</fullName>
        <ecNumber evidence="15">2.7.13.3</ecNumber>
    </submittedName>
</protein>
<dbReference type="PROSITE" id="PS50283">
    <property type="entry name" value="NA_SOLUT_SYMP_3"/>
    <property type="match status" value="1"/>
</dbReference>
<evidence type="ECO:0000256" key="8">
    <source>
        <dbReference type="ARBA" id="ARBA00022840"/>
    </source>
</evidence>
<dbReference type="Pfam" id="PF00989">
    <property type="entry name" value="PAS"/>
    <property type="match status" value="1"/>
</dbReference>
<dbReference type="GO" id="GO:0006355">
    <property type="term" value="P:regulation of DNA-templated transcription"/>
    <property type="evidence" value="ECO:0007669"/>
    <property type="project" value="InterPro"/>
</dbReference>
<evidence type="ECO:0000256" key="1">
    <source>
        <dbReference type="ARBA" id="ARBA00004141"/>
    </source>
</evidence>
<dbReference type="PANTHER" id="PTHR43065:SF10">
    <property type="entry name" value="PEROXIDE STRESS-ACTIVATED HISTIDINE KINASE MAK3"/>
    <property type="match status" value="1"/>
</dbReference>
<evidence type="ECO:0000256" key="10">
    <source>
        <dbReference type="ARBA" id="ARBA00023012"/>
    </source>
</evidence>
<feature type="transmembrane region" description="Helical" evidence="12">
    <location>
        <begin position="373"/>
        <end position="393"/>
    </location>
</feature>
<dbReference type="InterPro" id="IPR038377">
    <property type="entry name" value="Na/Glc_symporter_sf"/>
</dbReference>
<feature type="transmembrane region" description="Helical" evidence="12">
    <location>
        <begin position="472"/>
        <end position="490"/>
    </location>
</feature>
<evidence type="ECO:0000256" key="9">
    <source>
        <dbReference type="ARBA" id="ARBA00022989"/>
    </source>
</evidence>
<dbReference type="PRINTS" id="PR00344">
    <property type="entry name" value="BCTRLSENSOR"/>
</dbReference>
<keyword evidence="4 15" id="KW-0808">Transferase</keyword>
<feature type="transmembrane region" description="Helical" evidence="12">
    <location>
        <begin position="399"/>
        <end position="423"/>
    </location>
</feature>
<name>A0A2H9TBY0_9ZZZZ</name>
<feature type="transmembrane region" description="Helical" evidence="12">
    <location>
        <begin position="38"/>
        <end position="55"/>
    </location>
</feature>
<keyword evidence="10" id="KW-0902">Two-component regulatory system</keyword>
<dbReference type="InterPro" id="IPR003594">
    <property type="entry name" value="HATPase_dom"/>
</dbReference>
<sequence>MFDLVTLIIISAGYLLVLFFCAWATEHHVIPRKVVQHPFIYVLSLGIYASSWAYYGSLSVAYDYGYGFLSFYFGLSGAFLLAPVLLKPILDITQKYQLSSLADLFAFRFRSQAAGTLTTILMLFIAMPLLALQIQAVSRSIYFITGSASPEQLAIGFCVLMILFTILFGTRHLSKREQHQGLVFAMAFDSLLKLIIMTILGAVVVIAIFNGFSGLEHWLLTHEKAISGMKAPLEEGPWRTTLLMFFASAIVAPHMFHMTFTENRDASFLRHASWGLPLFLLLLSLSTPLILWAGIKLESDFPPAYFALMLGESLQIPWLTIMAYVGGLSAASGLTIVTSLALASMVLNYVVLPLYRPKPERYPVVNIYRRLAWLKRGLICALLLASYSFYLLLHDAPELYQLGIVAYTGTLQLLPGLLCLLYWKKANRMGFISGLVSGGCIWLTLLLMPLLLDWTQMPWGESWLNRYLYEHWYIVAIVAFVVNGLVFWVTSSFSPLRAEEHWSSVACLVQGIEQKYHPVPQAKTATEFQENLSTPLGALGAHKEVARALDNLAMNFHEKRPNALFQLRNRIEYNLSGLMGPAVAHDIVNTFLPLDHHREYADPDVHLMESRIESYHSRLTGMAAELDNLRLHYRHTLEDLPLALCSMSSEGVIMLWNNAMASMTGLDDKAVVDTCLSDLQPPWGELLNQFITSDLDHLCNQEVVFNGSRRYFSLHKADFKTPVCLSRGSRVILMEDRTENRIFEEHLIHKERLASIGQLAAGVAHEIGNPITAISCLAQELPSISQNSDVQENARLILDQTSRVSAIVQTLVTYAHGGQNVSPNDDQRAVNLYECIEESIALLILGNKQQKIYFDNQCDQRIKVMGSHQKLQQVFINLLKNALDASKKGGVVSVYTRLSSCAVMVSVEDQGRGIPESIQEQLFDPFFTTKEAGKGTGLGLALAWNIVIAHSGTIRVVSPLNQEKQCGTRFEVSLPCCD</sequence>
<keyword evidence="3" id="KW-0597">Phosphoprotein</keyword>